<reference evidence="7 8" key="1">
    <citation type="submission" date="2020-04" db="EMBL/GenBank/DDBJ databases">
        <title>Sphingobium sp. AR-3-1 isolated from Arctic soil.</title>
        <authorList>
            <person name="Dahal R.H."/>
            <person name="Chaudhary D.K."/>
        </authorList>
    </citation>
    <scope>NUCLEOTIDE SEQUENCE [LARGE SCALE GENOMIC DNA]</scope>
    <source>
        <strain evidence="7 8">AR-3-1</strain>
    </source>
</reference>
<comment type="caution">
    <text evidence="7">The sequence shown here is derived from an EMBL/GenBank/DDBJ whole genome shotgun (WGS) entry which is preliminary data.</text>
</comment>
<dbReference type="GO" id="GO:0016226">
    <property type="term" value="P:iron-sulfur cluster assembly"/>
    <property type="evidence" value="ECO:0007669"/>
    <property type="project" value="InterPro"/>
</dbReference>
<dbReference type="HAMAP" id="MF_02040">
    <property type="entry name" value="Mrp_NBP35"/>
    <property type="match status" value="1"/>
</dbReference>
<comment type="function">
    <text evidence="6">Binds and transfers iron-sulfur (Fe-S) clusters to target apoproteins. Can hydrolyze ATP.</text>
</comment>
<protein>
    <recommendedName>
        <fullName evidence="6">Iron-sulfur cluster carrier protein</fullName>
    </recommendedName>
</protein>
<dbReference type="EMBL" id="JABBFV010000003">
    <property type="protein sequence ID" value="NML09571.1"/>
    <property type="molecule type" value="Genomic_DNA"/>
</dbReference>
<evidence type="ECO:0000256" key="6">
    <source>
        <dbReference type="HAMAP-Rule" id="MF_02040"/>
    </source>
</evidence>
<organism evidence="7 8">
    <name type="scientific">Sphingobium psychrophilum</name>
    <dbReference type="NCBI Taxonomy" id="2728834"/>
    <lineage>
        <taxon>Bacteria</taxon>
        <taxon>Pseudomonadati</taxon>
        <taxon>Pseudomonadota</taxon>
        <taxon>Alphaproteobacteria</taxon>
        <taxon>Sphingomonadales</taxon>
        <taxon>Sphingomonadaceae</taxon>
        <taxon>Sphingobium</taxon>
    </lineage>
</organism>
<dbReference type="SUPFAM" id="SSF52540">
    <property type="entry name" value="P-loop containing nucleoside triphosphate hydrolases"/>
    <property type="match status" value="1"/>
</dbReference>
<keyword evidence="1 6" id="KW-0479">Metal-binding</keyword>
<comment type="similarity">
    <text evidence="6">Belongs to the Mrp/NBP35 ATP-binding proteins family.</text>
</comment>
<evidence type="ECO:0000256" key="1">
    <source>
        <dbReference type="ARBA" id="ARBA00022723"/>
    </source>
</evidence>
<evidence type="ECO:0000256" key="2">
    <source>
        <dbReference type="ARBA" id="ARBA00022741"/>
    </source>
</evidence>
<dbReference type="GO" id="GO:0051539">
    <property type="term" value="F:4 iron, 4 sulfur cluster binding"/>
    <property type="evidence" value="ECO:0007669"/>
    <property type="project" value="TreeGrafter"/>
</dbReference>
<dbReference type="Gene3D" id="3.40.50.300">
    <property type="entry name" value="P-loop containing nucleotide triphosphate hydrolases"/>
    <property type="match status" value="1"/>
</dbReference>
<evidence type="ECO:0000313" key="7">
    <source>
        <dbReference type="EMBL" id="NML09571.1"/>
    </source>
</evidence>
<dbReference type="PANTHER" id="PTHR42961">
    <property type="entry name" value="IRON-SULFUR PROTEIN NUBPL"/>
    <property type="match status" value="1"/>
</dbReference>
<keyword evidence="8" id="KW-1185">Reference proteome</keyword>
<keyword evidence="3 6" id="KW-0067">ATP-binding</keyword>
<dbReference type="RefSeq" id="WP_169571458.1">
    <property type="nucleotide sequence ID" value="NZ_JABBFV010000003.1"/>
</dbReference>
<feature type="binding site" evidence="6">
    <location>
        <begin position="96"/>
        <end position="103"/>
    </location>
    <ligand>
        <name>ATP</name>
        <dbReference type="ChEBI" id="CHEBI:30616"/>
    </ligand>
</feature>
<dbReference type="InterPro" id="IPR027417">
    <property type="entry name" value="P-loop_NTPase"/>
</dbReference>
<comment type="subunit">
    <text evidence="6">Homodimer.</text>
</comment>
<name>A0A7X9WTD8_9SPHN</name>
<gene>
    <name evidence="7" type="ORF">HHL08_05335</name>
</gene>
<dbReference type="PANTHER" id="PTHR42961:SF2">
    <property type="entry name" value="IRON-SULFUR PROTEIN NUBPL"/>
    <property type="match status" value="1"/>
</dbReference>
<sequence length="335" mass="34809">MTDLADFTARLTALTDGRASAPRLKEGVMTIALDVGGLDPDRREGLAAAIREGALTVPGVTDVRIAMTAERKPEEAVAAPTLPPKAPLRILAVASGKGGVGKSTLSANLAVALHRLGLKVGLVDADIYGPSQARLMGSEDQKPQARDKKLIPVTGTLGIPMLSMAHLVEPGKALAWRGPMVGNALTQLIDAEWGDTELLVVDMPPGTGDIQLTMVQKHKPVGAVIVSTPQDLALIDATRAVSLFHQAGVPMVGLVENMAGYACPHCGELSDPFGHGGAESKAGDLSMPFLGRIPLAIDIRRRSDAGDPPAAGEGVHADAFHAIARKVADWLKASA</sequence>
<dbReference type="CDD" id="cd02037">
    <property type="entry name" value="Mrp_NBP35"/>
    <property type="match status" value="1"/>
</dbReference>
<keyword evidence="2 6" id="KW-0547">Nucleotide-binding</keyword>
<dbReference type="InterPro" id="IPR033756">
    <property type="entry name" value="YlxH/NBP35"/>
</dbReference>
<dbReference type="GO" id="GO:0140663">
    <property type="term" value="F:ATP-dependent FeS chaperone activity"/>
    <property type="evidence" value="ECO:0007669"/>
    <property type="project" value="InterPro"/>
</dbReference>
<dbReference type="InterPro" id="IPR044304">
    <property type="entry name" value="NUBPL-like"/>
</dbReference>
<dbReference type="Proteomes" id="UP000519023">
    <property type="component" value="Unassembled WGS sequence"/>
</dbReference>
<keyword evidence="4 6" id="KW-0408">Iron</keyword>
<dbReference type="InterPro" id="IPR019591">
    <property type="entry name" value="Mrp/NBP35_ATP-bd"/>
</dbReference>
<evidence type="ECO:0000313" key="8">
    <source>
        <dbReference type="Proteomes" id="UP000519023"/>
    </source>
</evidence>
<dbReference type="GO" id="GO:0005524">
    <property type="term" value="F:ATP binding"/>
    <property type="evidence" value="ECO:0007669"/>
    <property type="project" value="UniProtKB-UniRule"/>
</dbReference>
<accession>A0A7X9WTD8</accession>
<dbReference type="GO" id="GO:0016887">
    <property type="term" value="F:ATP hydrolysis activity"/>
    <property type="evidence" value="ECO:0007669"/>
    <property type="project" value="UniProtKB-UniRule"/>
</dbReference>
<proteinExistence type="inferred from homology"/>
<evidence type="ECO:0000256" key="4">
    <source>
        <dbReference type="ARBA" id="ARBA00023004"/>
    </source>
</evidence>
<dbReference type="FunFam" id="3.40.50.300:FF:001119">
    <property type="entry name" value="Iron-sulfur cluster carrier protein"/>
    <property type="match status" value="1"/>
</dbReference>
<dbReference type="GO" id="GO:0046872">
    <property type="term" value="F:metal ion binding"/>
    <property type="evidence" value="ECO:0007669"/>
    <property type="project" value="UniProtKB-KW"/>
</dbReference>
<keyword evidence="5 6" id="KW-0411">Iron-sulfur</keyword>
<keyword evidence="6" id="KW-0378">Hydrolase</keyword>
<evidence type="ECO:0000256" key="3">
    <source>
        <dbReference type="ARBA" id="ARBA00022840"/>
    </source>
</evidence>
<dbReference type="AlphaFoldDB" id="A0A7X9WTD8"/>
<evidence type="ECO:0000256" key="5">
    <source>
        <dbReference type="ARBA" id="ARBA00023014"/>
    </source>
</evidence>
<dbReference type="Pfam" id="PF10609">
    <property type="entry name" value="ParA"/>
    <property type="match status" value="1"/>
</dbReference>